<keyword evidence="2" id="KW-0732">Signal</keyword>
<dbReference type="Proteomes" id="UP000324748">
    <property type="component" value="Unassembled WGS sequence"/>
</dbReference>
<dbReference type="EMBL" id="VDEP01000035">
    <property type="protein sequence ID" value="KAA1136374.1"/>
    <property type="molecule type" value="Genomic_DNA"/>
</dbReference>
<evidence type="ECO:0000313" key="3">
    <source>
        <dbReference type="EMBL" id="KAA1101593.1"/>
    </source>
</evidence>
<feature type="region of interest" description="Disordered" evidence="1">
    <location>
        <begin position="326"/>
        <end position="357"/>
    </location>
</feature>
<comment type="caution">
    <text evidence="4">The sequence shown here is derived from an EMBL/GenBank/DDBJ whole genome shotgun (WGS) entry which is preliminary data.</text>
</comment>
<evidence type="ECO:0000313" key="6">
    <source>
        <dbReference type="Proteomes" id="UP000325313"/>
    </source>
</evidence>
<evidence type="ECO:0000313" key="5">
    <source>
        <dbReference type="Proteomes" id="UP000324748"/>
    </source>
</evidence>
<evidence type="ECO:0000256" key="2">
    <source>
        <dbReference type="SAM" id="SignalP"/>
    </source>
</evidence>
<protein>
    <submittedName>
        <fullName evidence="4">Uncharacterized protein</fullName>
    </submittedName>
</protein>
<dbReference type="EMBL" id="VSWC01000053">
    <property type="protein sequence ID" value="KAA1101593.1"/>
    <property type="molecule type" value="Genomic_DNA"/>
</dbReference>
<evidence type="ECO:0000256" key="1">
    <source>
        <dbReference type="SAM" id="MobiDB-lite"/>
    </source>
</evidence>
<reference evidence="5 6" key="1">
    <citation type="submission" date="2019-05" db="EMBL/GenBank/DDBJ databases">
        <title>Emergence of the Ug99 lineage of the wheat stem rust pathogen through somatic hybridization.</title>
        <authorList>
            <person name="Li F."/>
            <person name="Upadhyaya N.M."/>
            <person name="Sperschneider J."/>
            <person name="Matny O."/>
            <person name="Nguyen-Phuc H."/>
            <person name="Mago R."/>
            <person name="Raley C."/>
            <person name="Miller M.E."/>
            <person name="Silverstein K.A.T."/>
            <person name="Henningsen E."/>
            <person name="Hirsch C.D."/>
            <person name="Visser B."/>
            <person name="Pretorius Z.A."/>
            <person name="Steffenson B.J."/>
            <person name="Schwessinger B."/>
            <person name="Dodds P.N."/>
            <person name="Figueroa M."/>
        </authorList>
    </citation>
    <scope>NUCLEOTIDE SEQUENCE [LARGE SCALE GENOMIC DNA]</scope>
    <source>
        <strain evidence="3">21-0</strain>
        <strain evidence="4 6">Ug99</strain>
    </source>
</reference>
<dbReference type="AlphaFoldDB" id="A0A5B0SIK4"/>
<feature type="chain" id="PRO_5036366738" evidence="2">
    <location>
        <begin position="23"/>
        <end position="357"/>
    </location>
</feature>
<dbReference type="OrthoDB" id="2507636at2759"/>
<gene>
    <name evidence="3" type="ORF">PGT21_025438</name>
    <name evidence="4" type="ORF">PGTUg99_028554</name>
</gene>
<name>A0A5B0SIK4_PUCGR</name>
<proteinExistence type="predicted"/>
<evidence type="ECO:0000313" key="4">
    <source>
        <dbReference type="EMBL" id="KAA1136374.1"/>
    </source>
</evidence>
<organism evidence="4 6">
    <name type="scientific">Puccinia graminis f. sp. tritici</name>
    <dbReference type="NCBI Taxonomy" id="56615"/>
    <lineage>
        <taxon>Eukaryota</taxon>
        <taxon>Fungi</taxon>
        <taxon>Dikarya</taxon>
        <taxon>Basidiomycota</taxon>
        <taxon>Pucciniomycotina</taxon>
        <taxon>Pucciniomycetes</taxon>
        <taxon>Pucciniales</taxon>
        <taxon>Pucciniaceae</taxon>
        <taxon>Puccinia</taxon>
    </lineage>
</organism>
<feature type="signal peptide" evidence="2">
    <location>
        <begin position="1"/>
        <end position="22"/>
    </location>
</feature>
<sequence length="357" mass="41182">MWLHQSLFVFVSISQLVLRTDARLSDSAPKLWLPDKLEGSFMQDFRSQPTPTEVVDSPACQSSCWNCFGSSARSTSVEVVTDPHKQAVNYFTRQMRSRTLNQRQKVELTQKLIDYLRLDNSISSRQLYEWCKEIKSSFSRYDAPQPIISSYIYCLQTLLLKNHSDHRLVNKLNRLLKDQVASISALPYEPGQWIHELYRPSSGFTSTFRTWEQLERLLLGTEQRLGKLAWAISNKQAKYITTNLDRIIQEIFSKSPPTDLSSQTRVAAIAILYHLLYTDQRPINDHVKSLMESLISNKHGEFFLFKNEESLIEKLLNDLRDPQARDVRPHNLNGRTTILTPAPPPDNASSSEGWMDF</sequence>
<dbReference type="Proteomes" id="UP000325313">
    <property type="component" value="Unassembled WGS sequence"/>
</dbReference>
<keyword evidence="5" id="KW-1185">Reference proteome</keyword>
<accession>A0A5B0SIK4</accession>
<feature type="compositionally biased region" description="Polar residues" evidence="1">
    <location>
        <begin position="347"/>
        <end position="357"/>
    </location>
</feature>